<dbReference type="EMBL" id="JAEEGC010000093">
    <property type="protein sequence ID" value="MBV7274658.1"/>
    <property type="molecule type" value="Genomic_DNA"/>
</dbReference>
<accession>A0A949TY06</accession>
<evidence type="ECO:0000256" key="1">
    <source>
        <dbReference type="ARBA" id="ARBA00022980"/>
    </source>
</evidence>
<keyword evidence="1" id="KW-0689">Ribosomal protein</keyword>
<dbReference type="AlphaFoldDB" id="A0A949TY06"/>
<keyword evidence="4" id="KW-1185">Reference proteome</keyword>
<proteinExistence type="predicted"/>
<protein>
    <submittedName>
        <fullName evidence="3">KOW domain-containing RNA-binding protein</fullName>
    </submittedName>
</protein>
<comment type="caution">
    <text evidence="3">The sequence shown here is derived from an EMBL/GenBank/DDBJ whole genome shotgun (WGS) entry which is preliminary data.</text>
</comment>
<dbReference type="Proteomes" id="UP000694308">
    <property type="component" value="Unassembled WGS sequence"/>
</dbReference>
<reference evidence="3" key="1">
    <citation type="submission" date="2020-12" db="EMBL/GenBank/DDBJ databases">
        <title>Clostridium thailandense sp. nov., a novel acetogenic bacterium isolated from peat land soil in Thailand.</title>
        <authorList>
            <person name="Chaikitkaew S."/>
            <person name="Birkeland N.K."/>
        </authorList>
    </citation>
    <scope>NUCLEOTIDE SEQUENCE</scope>
    <source>
        <strain evidence="3">PL3</strain>
    </source>
</reference>
<evidence type="ECO:0000313" key="4">
    <source>
        <dbReference type="Proteomes" id="UP000694308"/>
    </source>
</evidence>
<dbReference type="GO" id="GO:0005840">
    <property type="term" value="C:ribosome"/>
    <property type="evidence" value="ECO:0007669"/>
    <property type="project" value="UniProtKB-KW"/>
</dbReference>
<dbReference type="GO" id="GO:1990904">
    <property type="term" value="C:ribonucleoprotein complex"/>
    <property type="evidence" value="ECO:0007669"/>
    <property type="project" value="UniProtKB-KW"/>
</dbReference>
<keyword evidence="2" id="KW-0687">Ribonucleoprotein</keyword>
<name>A0A949TY06_9CLOT</name>
<evidence type="ECO:0000256" key="2">
    <source>
        <dbReference type="ARBA" id="ARBA00023274"/>
    </source>
</evidence>
<dbReference type="InterPro" id="IPR041985">
    <property type="entry name" value="Ribosomal_eL14_KOW"/>
</dbReference>
<evidence type="ECO:0000313" key="3">
    <source>
        <dbReference type="EMBL" id="MBV7274658.1"/>
    </source>
</evidence>
<gene>
    <name evidence="3" type="ORF">I6U48_17325</name>
</gene>
<organism evidence="3 4">
    <name type="scientific">Clostridium thailandense</name>
    <dbReference type="NCBI Taxonomy" id="2794346"/>
    <lineage>
        <taxon>Bacteria</taxon>
        <taxon>Bacillati</taxon>
        <taxon>Bacillota</taxon>
        <taxon>Clostridia</taxon>
        <taxon>Eubacteriales</taxon>
        <taxon>Clostridiaceae</taxon>
        <taxon>Clostridium</taxon>
    </lineage>
</organism>
<sequence>MLLNNNDCVGKIVYSKAGRDEGKVFVVIDVLDDKYVYICNGSLRPVEKPKRKKIKHLEFTNIIAEEIRDLLMSGEKIDNAIIRKILQSYDNDKEVRLPYVKR</sequence>
<dbReference type="CDD" id="cd06088">
    <property type="entry name" value="KOW_RPL14"/>
    <property type="match status" value="1"/>
</dbReference>